<sequence>MLAAIEKARQESKNKQGNKKESFVPPVPKIPKPHSKQNPSDKKTPSIPSLDELAKEEKVSLESEIEKIKEDIKFDDPIKKKRFDKKSCLQLAYDPDWWSGSDKFGNNSNIFNIKE</sequence>
<comment type="caution">
    <text evidence="2">The sequence shown here is derived from an EMBL/GenBank/DDBJ whole genome shotgun (WGS) entry which is preliminary data.</text>
</comment>
<gene>
    <name evidence="2" type="ORF">AGERDE_LOCUS10640</name>
</gene>
<dbReference type="Proteomes" id="UP000789831">
    <property type="component" value="Unassembled WGS sequence"/>
</dbReference>
<proteinExistence type="predicted"/>
<reference evidence="2" key="1">
    <citation type="submission" date="2021-06" db="EMBL/GenBank/DDBJ databases">
        <authorList>
            <person name="Kallberg Y."/>
            <person name="Tangrot J."/>
            <person name="Rosling A."/>
        </authorList>
    </citation>
    <scope>NUCLEOTIDE SEQUENCE</scope>
    <source>
        <strain evidence="2">MT106</strain>
    </source>
</reference>
<keyword evidence="3" id="KW-1185">Reference proteome</keyword>
<evidence type="ECO:0000256" key="1">
    <source>
        <dbReference type="SAM" id="MobiDB-lite"/>
    </source>
</evidence>
<accession>A0A9N9DB44</accession>
<evidence type="ECO:0000313" key="3">
    <source>
        <dbReference type="Proteomes" id="UP000789831"/>
    </source>
</evidence>
<evidence type="ECO:0000313" key="2">
    <source>
        <dbReference type="EMBL" id="CAG8633548.1"/>
    </source>
</evidence>
<dbReference type="EMBL" id="CAJVPL010003477">
    <property type="protein sequence ID" value="CAG8633548.1"/>
    <property type="molecule type" value="Genomic_DNA"/>
</dbReference>
<name>A0A9N9DB44_9GLOM</name>
<organism evidence="2 3">
    <name type="scientific">Ambispora gerdemannii</name>
    <dbReference type="NCBI Taxonomy" id="144530"/>
    <lineage>
        <taxon>Eukaryota</taxon>
        <taxon>Fungi</taxon>
        <taxon>Fungi incertae sedis</taxon>
        <taxon>Mucoromycota</taxon>
        <taxon>Glomeromycotina</taxon>
        <taxon>Glomeromycetes</taxon>
        <taxon>Archaeosporales</taxon>
        <taxon>Ambisporaceae</taxon>
        <taxon>Ambispora</taxon>
    </lineage>
</organism>
<protein>
    <submittedName>
        <fullName evidence="2">2743_t:CDS:1</fullName>
    </submittedName>
</protein>
<feature type="compositionally biased region" description="Basic and acidic residues" evidence="1">
    <location>
        <begin position="1"/>
        <end position="22"/>
    </location>
</feature>
<dbReference type="AlphaFoldDB" id="A0A9N9DB44"/>
<feature type="region of interest" description="Disordered" evidence="1">
    <location>
        <begin position="1"/>
        <end position="55"/>
    </location>
</feature>